<evidence type="ECO:0008006" key="4">
    <source>
        <dbReference type="Google" id="ProtNLM"/>
    </source>
</evidence>
<feature type="transmembrane region" description="Helical" evidence="1">
    <location>
        <begin position="12"/>
        <end position="35"/>
    </location>
</feature>
<organism evidence="2 3">
    <name type="scientific">Marasmius oreades</name>
    <name type="common">fairy-ring Marasmius</name>
    <dbReference type="NCBI Taxonomy" id="181124"/>
    <lineage>
        <taxon>Eukaryota</taxon>
        <taxon>Fungi</taxon>
        <taxon>Dikarya</taxon>
        <taxon>Basidiomycota</taxon>
        <taxon>Agaricomycotina</taxon>
        <taxon>Agaricomycetes</taxon>
        <taxon>Agaricomycetidae</taxon>
        <taxon>Agaricales</taxon>
        <taxon>Marasmiineae</taxon>
        <taxon>Marasmiaceae</taxon>
        <taxon>Marasmius</taxon>
    </lineage>
</organism>
<accession>A0A9P7UWQ3</accession>
<keyword evidence="1" id="KW-0472">Membrane</keyword>
<protein>
    <recommendedName>
        <fullName evidence="4">MARVEL domain-containing protein</fullName>
    </recommendedName>
</protein>
<comment type="caution">
    <text evidence="2">The sequence shown here is derived from an EMBL/GenBank/DDBJ whole genome shotgun (WGS) entry which is preliminary data.</text>
</comment>
<evidence type="ECO:0000256" key="1">
    <source>
        <dbReference type="SAM" id="Phobius"/>
    </source>
</evidence>
<name>A0A9P7UWQ3_9AGAR</name>
<sequence>MAHLRAIRLTLYGFMLAFGIIQTALAAALAIYSGVYQWDYKNIKPLFAFSTATSIFALLAWIWISVLTSYNNKTGTAHVLTTAFPHFLSVTLMSTIWLAFGIMILTGTKTVCDLAREEPNGDFPGLCILTVTTGTVTMVLWLLATGAAFAVHWTIRKSGDRWCKIFSQDGDLRPDERVYGPMPRKTALRTTLYSLILFFAICEDVIGPMFGAAFFFAPRTTFAIFKFVAALISLLTWIWVAVLLSYNRRPSSNRGITKAAAHFYSLLVLCILWLAVGIMFSTEAHYQCTVIPEMVSRYEDVNVHLDTPTIYCSATIPSLVLSLLLFALTGGAAFFVYHTTRQAGASLIDSNVAQFDGELPEAGEQRGMVAATTGATGGSQVSVVV</sequence>
<feature type="transmembrane region" description="Helical" evidence="1">
    <location>
        <begin position="192"/>
        <end position="217"/>
    </location>
</feature>
<feature type="transmembrane region" description="Helical" evidence="1">
    <location>
        <begin position="316"/>
        <end position="337"/>
    </location>
</feature>
<reference evidence="2" key="1">
    <citation type="journal article" date="2021" name="Genome Biol. Evol.">
        <title>The assembled and annotated genome of the fairy-ring fungus Marasmius oreades.</title>
        <authorList>
            <person name="Hiltunen M."/>
            <person name="Ament-Velasquez S.L."/>
            <person name="Johannesson H."/>
        </authorList>
    </citation>
    <scope>NUCLEOTIDE SEQUENCE</scope>
    <source>
        <strain evidence="2">03SP1</strain>
    </source>
</reference>
<evidence type="ECO:0000313" key="3">
    <source>
        <dbReference type="Proteomes" id="UP001049176"/>
    </source>
</evidence>
<dbReference type="GeneID" id="66075818"/>
<proteinExistence type="predicted"/>
<feature type="transmembrane region" description="Helical" evidence="1">
    <location>
        <begin position="123"/>
        <end position="151"/>
    </location>
</feature>
<dbReference type="EMBL" id="CM032183">
    <property type="protein sequence ID" value="KAG7096061.1"/>
    <property type="molecule type" value="Genomic_DNA"/>
</dbReference>
<evidence type="ECO:0000313" key="2">
    <source>
        <dbReference type="EMBL" id="KAG7096061.1"/>
    </source>
</evidence>
<keyword evidence="3" id="KW-1185">Reference proteome</keyword>
<feature type="transmembrane region" description="Helical" evidence="1">
    <location>
        <begin position="47"/>
        <end position="67"/>
    </location>
</feature>
<dbReference type="AlphaFoldDB" id="A0A9P7UWQ3"/>
<gene>
    <name evidence="2" type="ORF">E1B28_006742</name>
</gene>
<feature type="transmembrane region" description="Helical" evidence="1">
    <location>
        <begin position="79"/>
        <end position="103"/>
    </location>
</feature>
<feature type="transmembrane region" description="Helical" evidence="1">
    <location>
        <begin position="259"/>
        <end position="280"/>
    </location>
</feature>
<keyword evidence="1" id="KW-1133">Transmembrane helix</keyword>
<dbReference type="RefSeq" id="XP_043012531.1">
    <property type="nucleotide sequence ID" value="XM_043151436.1"/>
</dbReference>
<dbReference type="Proteomes" id="UP001049176">
    <property type="component" value="Chromosome 3"/>
</dbReference>
<keyword evidence="1" id="KW-0812">Transmembrane</keyword>
<dbReference type="OrthoDB" id="2885381at2759"/>
<dbReference type="KEGG" id="more:E1B28_006742"/>
<feature type="transmembrane region" description="Helical" evidence="1">
    <location>
        <begin position="223"/>
        <end position="247"/>
    </location>
</feature>